<sequence>MKHTTPLPTFIEFTGIPGSGKTTVAKELIKELRKRGYKVETREEFDFSLENDHFGSSLRIMFGLLKRSNFLFAAKLTGLALFHGHKSLYNLKIIPSFIHSYLKVKKYLADSEADYMIFDQAFFQSLSSIFYNKEIEDPKLLESVAAKIIEELNVKYLISTHLPVEEATKRIIARKHGTSRLDSFESSQISSILQVQSTNFSKIWEAVVGRVSVIKINTENDPSLVRERLIKELNI</sequence>
<dbReference type="SUPFAM" id="SSF52540">
    <property type="entry name" value="P-loop containing nucleoside triphosphate hydrolases"/>
    <property type="match status" value="1"/>
</dbReference>
<evidence type="ECO:0000256" key="1">
    <source>
        <dbReference type="ARBA" id="ARBA00022741"/>
    </source>
</evidence>
<keyword evidence="2" id="KW-0067">ATP-binding</keyword>
<reference evidence="3 4" key="1">
    <citation type="submission" date="2024-01" db="EMBL/GenBank/DDBJ databases">
        <title>Complete Genome Sequence of Alkalicoccus halolimnae BZ-SZ-XJ29T, a Moderately Halophilic Bacterium Isolated from a Salt Lake.</title>
        <authorList>
            <person name="Zhao B."/>
        </authorList>
    </citation>
    <scope>NUCLEOTIDE SEQUENCE [LARGE SCALE GENOMIC DNA]</scope>
    <source>
        <strain evidence="3 4">BZ-SZ-XJ29</strain>
    </source>
</reference>
<dbReference type="KEGG" id="ahal:FTX54_015150"/>
<protein>
    <recommendedName>
        <fullName evidence="5">AAA family ATPase</fullName>
    </recommendedName>
</protein>
<name>A0A5C7F4A8_9BACI</name>
<dbReference type="Pfam" id="PF08433">
    <property type="entry name" value="KTI12"/>
    <property type="match status" value="1"/>
</dbReference>
<evidence type="ECO:0000313" key="3">
    <source>
        <dbReference type="EMBL" id="WWD79712.1"/>
    </source>
</evidence>
<dbReference type="Gene3D" id="3.40.50.300">
    <property type="entry name" value="P-loop containing nucleotide triphosphate hydrolases"/>
    <property type="match status" value="1"/>
</dbReference>
<dbReference type="OrthoDB" id="2679727at2"/>
<evidence type="ECO:0000256" key="2">
    <source>
        <dbReference type="ARBA" id="ARBA00022840"/>
    </source>
</evidence>
<keyword evidence="4" id="KW-1185">Reference proteome</keyword>
<dbReference type="RefSeq" id="WP_147803625.1">
    <property type="nucleotide sequence ID" value="NZ_CP144914.1"/>
</dbReference>
<proteinExistence type="predicted"/>
<gene>
    <name evidence="3" type="ORF">FTX54_015150</name>
</gene>
<dbReference type="Proteomes" id="UP000321816">
    <property type="component" value="Chromosome"/>
</dbReference>
<evidence type="ECO:0008006" key="5">
    <source>
        <dbReference type="Google" id="ProtNLM"/>
    </source>
</evidence>
<organism evidence="3 4">
    <name type="scientific">Alkalicoccus halolimnae</name>
    <dbReference type="NCBI Taxonomy" id="1667239"/>
    <lineage>
        <taxon>Bacteria</taxon>
        <taxon>Bacillati</taxon>
        <taxon>Bacillota</taxon>
        <taxon>Bacilli</taxon>
        <taxon>Bacillales</taxon>
        <taxon>Bacillaceae</taxon>
        <taxon>Alkalicoccus</taxon>
    </lineage>
</organism>
<dbReference type="EMBL" id="CP144914">
    <property type="protein sequence ID" value="WWD79712.1"/>
    <property type="molecule type" value="Genomic_DNA"/>
</dbReference>
<dbReference type="InterPro" id="IPR027417">
    <property type="entry name" value="P-loop_NTPase"/>
</dbReference>
<dbReference type="GO" id="GO:0005524">
    <property type="term" value="F:ATP binding"/>
    <property type="evidence" value="ECO:0007669"/>
    <property type="project" value="UniProtKB-KW"/>
</dbReference>
<dbReference type="AlphaFoldDB" id="A0A5C7F4A8"/>
<keyword evidence="1" id="KW-0547">Nucleotide-binding</keyword>
<accession>A0A5C7F4A8</accession>
<evidence type="ECO:0000313" key="4">
    <source>
        <dbReference type="Proteomes" id="UP000321816"/>
    </source>
</evidence>
<dbReference type="InterPro" id="IPR013641">
    <property type="entry name" value="KTI12/PSTK"/>
</dbReference>